<dbReference type="InterPro" id="IPR028082">
    <property type="entry name" value="Peripla_BP_I"/>
</dbReference>
<keyword evidence="3 16" id="KW-0812">Transmembrane</keyword>
<evidence type="ECO:0000256" key="5">
    <source>
        <dbReference type="ARBA" id="ARBA00022989"/>
    </source>
</evidence>
<evidence type="ECO:0000313" key="19">
    <source>
        <dbReference type="EMBL" id="OWF38062.1"/>
    </source>
</evidence>
<feature type="domain" description="Ionotropic glutamate receptor C-terminal" evidence="17">
    <location>
        <begin position="401"/>
        <end position="770"/>
    </location>
</feature>
<evidence type="ECO:0000256" key="4">
    <source>
        <dbReference type="ARBA" id="ARBA00022729"/>
    </source>
</evidence>
<dbReference type="Gene3D" id="3.40.50.2300">
    <property type="match status" value="2"/>
</dbReference>
<evidence type="ECO:0000256" key="13">
    <source>
        <dbReference type="ARBA" id="ARBA00023303"/>
    </source>
</evidence>
<keyword evidence="12" id="KW-1071">Ligand-gated ion channel</keyword>
<feature type="transmembrane region" description="Helical" evidence="16">
    <location>
        <begin position="602"/>
        <end position="624"/>
    </location>
</feature>
<dbReference type="OrthoDB" id="5984008at2759"/>
<keyword evidence="13" id="KW-0407">Ion channel</keyword>
<keyword evidence="8 16" id="KW-0472">Membrane</keyword>
<dbReference type="FunFam" id="3.40.190.10:FF:000024">
    <property type="entry name" value="Glutamate receptor, ionotropic, delta 1"/>
    <property type="match status" value="1"/>
</dbReference>
<evidence type="ECO:0000256" key="15">
    <source>
        <dbReference type="SAM" id="MobiDB-lite"/>
    </source>
</evidence>
<comment type="subcellular location">
    <subcellularLocation>
        <location evidence="14">Postsynaptic cell membrane</location>
        <topology evidence="14">Multi-pass membrane protein</topology>
    </subcellularLocation>
</comment>
<dbReference type="Gene3D" id="3.40.190.10">
    <property type="entry name" value="Periplasmic binding protein-like II"/>
    <property type="match status" value="2"/>
</dbReference>
<dbReference type="Pfam" id="PF10613">
    <property type="entry name" value="Lig_chan-Glu_bd"/>
    <property type="match status" value="1"/>
</dbReference>
<evidence type="ECO:0000313" key="20">
    <source>
        <dbReference type="Proteomes" id="UP000242188"/>
    </source>
</evidence>
<dbReference type="InterPro" id="IPR019594">
    <property type="entry name" value="Glu/Gly-bd"/>
</dbReference>
<organism evidence="19 20">
    <name type="scientific">Mizuhopecten yessoensis</name>
    <name type="common">Japanese scallop</name>
    <name type="synonym">Patinopecten yessoensis</name>
    <dbReference type="NCBI Taxonomy" id="6573"/>
    <lineage>
        <taxon>Eukaryota</taxon>
        <taxon>Metazoa</taxon>
        <taxon>Spiralia</taxon>
        <taxon>Lophotrochozoa</taxon>
        <taxon>Mollusca</taxon>
        <taxon>Bivalvia</taxon>
        <taxon>Autobranchia</taxon>
        <taxon>Pteriomorphia</taxon>
        <taxon>Pectinida</taxon>
        <taxon>Pectinoidea</taxon>
        <taxon>Pectinidae</taxon>
        <taxon>Mizuhopecten</taxon>
    </lineage>
</organism>
<evidence type="ECO:0000256" key="3">
    <source>
        <dbReference type="ARBA" id="ARBA00022692"/>
    </source>
</evidence>
<evidence type="ECO:0000256" key="1">
    <source>
        <dbReference type="ARBA" id="ARBA00022448"/>
    </source>
</evidence>
<gene>
    <name evidence="19" type="ORF">KP79_PYT12817</name>
</gene>
<evidence type="ECO:0000256" key="11">
    <source>
        <dbReference type="ARBA" id="ARBA00023257"/>
    </source>
</evidence>
<feature type="transmembrane region" description="Helical" evidence="16">
    <location>
        <begin position="530"/>
        <end position="549"/>
    </location>
</feature>
<keyword evidence="4" id="KW-0732">Signal</keyword>
<feature type="domain" description="Ionotropic glutamate receptor L-glutamate and glycine-binding" evidence="18">
    <location>
        <begin position="410"/>
        <end position="475"/>
    </location>
</feature>
<evidence type="ECO:0000256" key="9">
    <source>
        <dbReference type="ARBA" id="ARBA00023170"/>
    </source>
</evidence>
<dbReference type="Proteomes" id="UP000242188">
    <property type="component" value="Unassembled WGS sequence"/>
</dbReference>
<dbReference type="InterPro" id="IPR015683">
    <property type="entry name" value="Ionotropic_Glu_rcpt"/>
</dbReference>
<dbReference type="SMART" id="SM00079">
    <property type="entry name" value="PBPe"/>
    <property type="match status" value="1"/>
</dbReference>
<feature type="transmembrane region" description="Helical" evidence="16">
    <location>
        <begin position="793"/>
        <end position="815"/>
    </location>
</feature>
<evidence type="ECO:0000256" key="6">
    <source>
        <dbReference type="ARBA" id="ARBA00023018"/>
    </source>
</evidence>
<dbReference type="SMART" id="SM00918">
    <property type="entry name" value="Lig_chan-Glu_bd"/>
    <property type="match status" value="1"/>
</dbReference>
<protein>
    <submittedName>
        <fullName evidence="19">Glutamate receptor 4</fullName>
    </submittedName>
</protein>
<dbReference type="PANTHER" id="PTHR18966">
    <property type="entry name" value="IONOTROPIC GLUTAMATE RECEPTOR"/>
    <property type="match status" value="1"/>
</dbReference>
<keyword evidence="5 16" id="KW-1133">Transmembrane helix</keyword>
<proteinExistence type="predicted"/>
<dbReference type="EMBL" id="NEDP02005574">
    <property type="protein sequence ID" value="OWF38062.1"/>
    <property type="molecule type" value="Genomic_DNA"/>
</dbReference>
<dbReference type="SUPFAM" id="SSF53822">
    <property type="entry name" value="Periplasmic binding protein-like I"/>
    <property type="match status" value="1"/>
</dbReference>
<dbReference type="Pfam" id="PF00060">
    <property type="entry name" value="Lig_chan"/>
    <property type="match status" value="1"/>
</dbReference>
<dbReference type="SUPFAM" id="SSF53850">
    <property type="entry name" value="Periplasmic binding protein-like II"/>
    <property type="match status" value="1"/>
</dbReference>
<dbReference type="InterPro" id="IPR001320">
    <property type="entry name" value="Iontro_rcpt_C"/>
</dbReference>
<dbReference type="STRING" id="6573.A0A210PNJ4"/>
<keyword evidence="20" id="KW-1185">Reference proteome</keyword>
<keyword evidence="11" id="KW-0628">Postsynaptic cell membrane</keyword>
<keyword evidence="7" id="KW-0406">Ion transport</keyword>
<keyword evidence="6" id="KW-0770">Synapse</keyword>
<sequence>MSAIFDENSPELERAFSYGMETANATKYKFKIYAFRKVTDIRDIFQLSYTICEHLEKMVFALVCMSNIHSYEVIQAYSQALEVPVIVPSSPKSYNTDRFNYEIKMNPSIVPAMAEYIRNGGWTKVFYLFNSDDDMWRLQQLYELFNQHGKNITIMARQIDDPGTAHDILHRIDKLGVPCREKIFVLDFDRKRLPAFLKKLTEVGMNRDGYNYIITGLDTKDIDLRLFYHSGATFTGFQLLNTENEYLQRFLGKWNIPSRHENMSIPDFTTDLALMVDGIASLATALNVILVREQNAGRLKVFQRRRHEFFNTNESQGILCSPKVLFANGHEVLKALKNIEFSGITGHVQFNEDGERVNYTLQVYQSSYKQSPKKIGHWSSEEGLHLTTKPPPKPISESRVKIISTVLAQPFVQLKEKNDNGKPLQEYEGFCVDLLKEITATQFVNFTYKFVVQKDDEYGVKINGSWTGMIGEIVRRHADLAVAPLTITKEREADVDFTKPFMKTGISIMIKRPDKQKPGVFSFKEPLSNMVWLCITVGFLAVSTILFLVGRFSPYEWKENSTTGPSDDFNMLNSLWSNLGALMMQGSDIFPRSLSGRTAESAWWFFTLILISSYTANLAAFLTVEQFSIPINSVDDLAAQTSIKYGVLGGGSTITFFKESKVIVYEKMWRFMKFQNQSSGHIFMESNKGGWEKVKSSKGKYAFLLEESFNEYFNNRDPCSTMKVGTTLNSFGYGIALPLHSKISKGVNLAVLHLREIGHIIRLRQKWWVDRGQCGGVTGSKGKKSLSLSNVSGIFHILIGGLVLAMLVSIVEYAMHVNCKRRKKYKIQKKKEKALKKEAVPNKGELQPLRTNGSDGALDIKVSNLAGKPNHV</sequence>
<evidence type="ECO:0000256" key="2">
    <source>
        <dbReference type="ARBA" id="ARBA00022475"/>
    </source>
</evidence>
<dbReference type="FunFam" id="1.10.287.70:FF:000010">
    <property type="entry name" value="Putative glutamate receptor ionotropic kainate 1"/>
    <property type="match status" value="1"/>
</dbReference>
<evidence type="ECO:0000259" key="18">
    <source>
        <dbReference type="SMART" id="SM00918"/>
    </source>
</evidence>
<evidence type="ECO:0000256" key="8">
    <source>
        <dbReference type="ARBA" id="ARBA00023136"/>
    </source>
</evidence>
<evidence type="ECO:0000256" key="16">
    <source>
        <dbReference type="SAM" id="Phobius"/>
    </source>
</evidence>
<keyword evidence="10" id="KW-0325">Glycoprotein</keyword>
<comment type="caution">
    <text evidence="19">The sequence shown here is derived from an EMBL/GenBank/DDBJ whole genome shotgun (WGS) entry which is preliminary data.</text>
</comment>
<evidence type="ECO:0000256" key="10">
    <source>
        <dbReference type="ARBA" id="ARBA00023180"/>
    </source>
</evidence>
<evidence type="ECO:0000259" key="17">
    <source>
        <dbReference type="SMART" id="SM00079"/>
    </source>
</evidence>
<dbReference type="FunFam" id="3.40.190.10:FF:000060">
    <property type="entry name" value="Glutamate receptor ionotropic, kainate 1"/>
    <property type="match status" value="1"/>
</dbReference>
<accession>A0A210PNJ4</accession>
<dbReference type="AlphaFoldDB" id="A0A210PNJ4"/>
<keyword evidence="9 19" id="KW-0675">Receptor</keyword>
<keyword evidence="2" id="KW-1003">Cell membrane</keyword>
<reference evidence="19 20" key="1">
    <citation type="journal article" date="2017" name="Nat. Ecol. Evol.">
        <title>Scallop genome provides insights into evolution of bilaterian karyotype and development.</title>
        <authorList>
            <person name="Wang S."/>
            <person name="Zhang J."/>
            <person name="Jiao W."/>
            <person name="Li J."/>
            <person name="Xun X."/>
            <person name="Sun Y."/>
            <person name="Guo X."/>
            <person name="Huan P."/>
            <person name="Dong B."/>
            <person name="Zhang L."/>
            <person name="Hu X."/>
            <person name="Sun X."/>
            <person name="Wang J."/>
            <person name="Zhao C."/>
            <person name="Wang Y."/>
            <person name="Wang D."/>
            <person name="Huang X."/>
            <person name="Wang R."/>
            <person name="Lv J."/>
            <person name="Li Y."/>
            <person name="Zhang Z."/>
            <person name="Liu B."/>
            <person name="Lu W."/>
            <person name="Hui Y."/>
            <person name="Liang J."/>
            <person name="Zhou Z."/>
            <person name="Hou R."/>
            <person name="Li X."/>
            <person name="Liu Y."/>
            <person name="Li H."/>
            <person name="Ning X."/>
            <person name="Lin Y."/>
            <person name="Zhao L."/>
            <person name="Xing Q."/>
            <person name="Dou J."/>
            <person name="Li Y."/>
            <person name="Mao J."/>
            <person name="Guo H."/>
            <person name="Dou H."/>
            <person name="Li T."/>
            <person name="Mu C."/>
            <person name="Jiang W."/>
            <person name="Fu Q."/>
            <person name="Fu X."/>
            <person name="Miao Y."/>
            <person name="Liu J."/>
            <person name="Yu Q."/>
            <person name="Li R."/>
            <person name="Liao H."/>
            <person name="Li X."/>
            <person name="Kong Y."/>
            <person name="Jiang Z."/>
            <person name="Chourrout D."/>
            <person name="Li R."/>
            <person name="Bao Z."/>
        </authorList>
    </citation>
    <scope>NUCLEOTIDE SEQUENCE [LARGE SCALE GENOMIC DNA]</scope>
    <source>
        <strain evidence="19 20">PY_sf001</strain>
    </source>
</reference>
<keyword evidence="1" id="KW-0813">Transport</keyword>
<dbReference type="GO" id="GO:0045211">
    <property type="term" value="C:postsynaptic membrane"/>
    <property type="evidence" value="ECO:0007669"/>
    <property type="project" value="UniProtKB-SubCell"/>
</dbReference>
<feature type="region of interest" description="Disordered" evidence="15">
    <location>
        <begin position="836"/>
        <end position="856"/>
    </location>
</feature>
<evidence type="ECO:0000256" key="7">
    <source>
        <dbReference type="ARBA" id="ARBA00023065"/>
    </source>
</evidence>
<name>A0A210PNJ4_MIZYE</name>
<dbReference type="Pfam" id="PF01094">
    <property type="entry name" value="ANF_receptor"/>
    <property type="match status" value="1"/>
</dbReference>
<dbReference type="InterPro" id="IPR001828">
    <property type="entry name" value="ANF_lig-bd_rcpt"/>
</dbReference>
<dbReference type="Gene3D" id="1.10.287.70">
    <property type="match status" value="1"/>
</dbReference>
<evidence type="ECO:0000256" key="14">
    <source>
        <dbReference type="ARBA" id="ARBA00034104"/>
    </source>
</evidence>
<dbReference type="GO" id="GO:0015276">
    <property type="term" value="F:ligand-gated monoatomic ion channel activity"/>
    <property type="evidence" value="ECO:0007669"/>
    <property type="project" value="InterPro"/>
</dbReference>
<evidence type="ECO:0000256" key="12">
    <source>
        <dbReference type="ARBA" id="ARBA00023286"/>
    </source>
</evidence>